<feature type="region of interest" description="Disordered" evidence="8">
    <location>
        <begin position="1127"/>
        <end position="1158"/>
    </location>
</feature>
<evidence type="ECO:0000256" key="8">
    <source>
        <dbReference type="SAM" id="MobiDB-lite"/>
    </source>
</evidence>
<dbReference type="GO" id="GO:0005198">
    <property type="term" value="F:structural molecule activity"/>
    <property type="evidence" value="ECO:0007669"/>
    <property type="project" value="TreeGrafter"/>
</dbReference>
<feature type="region of interest" description="Disordered" evidence="8">
    <location>
        <begin position="1"/>
        <end position="24"/>
    </location>
</feature>
<evidence type="ECO:0000313" key="12">
    <source>
        <dbReference type="Ensembl" id="ENSSFOP00015010597.2"/>
    </source>
</evidence>
<protein>
    <submittedName>
        <fullName evidence="12">Periplakin</fullName>
    </submittedName>
</protein>
<reference evidence="12" key="2">
    <citation type="submission" date="2025-08" db="UniProtKB">
        <authorList>
            <consortium name="Ensembl"/>
        </authorList>
    </citation>
    <scope>IDENTIFICATION</scope>
</reference>
<dbReference type="GO" id="GO:0042060">
    <property type="term" value="P:wound healing"/>
    <property type="evidence" value="ECO:0007669"/>
    <property type="project" value="TreeGrafter"/>
</dbReference>
<evidence type="ECO:0000256" key="3">
    <source>
        <dbReference type="ARBA" id="ARBA00022553"/>
    </source>
</evidence>
<organism evidence="12 13">
    <name type="scientific">Scleropages formosus</name>
    <name type="common">Asian bonytongue</name>
    <name type="synonym">Osteoglossum formosum</name>
    <dbReference type="NCBI Taxonomy" id="113540"/>
    <lineage>
        <taxon>Eukaryota</taxon>
        <taxon>Metazoa</taxon>
        <taxon>Chordata</taxon>
        <taxon>Craniata</taxon>
        <taxon>Vertebrata</taxon>
        <taxon>Euteleostomi</taxon>
        <taxon>Actinopterygii</taxon>
        <taxon>Neopterygii</taxon>
        <taxon>Teleostei</taxon>
        <taxon>Osteoglossocephala</taxon>
        <taxon>Osteoglossomorpha</taxon>
        <taxon>Osteoglossiformes</taxon>
        <taxon>Osteoglossidae</taxon>
        <taxon>Scleropages</taxon>
    </lineage>
</organism>
<dbReference type="InterPro" id="IPR041615">
    <property type="entry name" value="Desmoplakin_SH3"/>
</dbReference>
<comment type="subcellular location">
    <subcellularLocation>
        <location evidence="1">Cell junction</location>
    </subcellularLocation>
</comment>
<dbReference type="GO" id="GO:0070161">
    <property type="term" value="C:anchoring junction"/>
    <property type="evidence" value="ECO:0007669"/>
    <property type="project" value="UniProtKB-SubCell"/>
</dbReference>
<evidence type="ECO:0000259" key="9">
    <source>
        <dbReference type="Pfam" id="PF17902"/>
    </source>
</evidence>
<dbReference type="InterPro" id="IPR018159">
    <property type="entry name" value="Spectrin/alpha-actinin"/>
</dbReference>
<evidence type="ECO:0000256" key="5">
    <source>
        <dbReference type="ARBA" id="ARBA00022949"/>
    </source>
</evidence>
<dbReference type="GO" id="GO:0045296">
    <property type="term" value="F:cadherin binding"/>
    <property type="evidence" value="ECO:0007669"/>
    <property type="project" value="TreeGrafter"/>
</dbReference>
<dbReference type="SMART" id="SM00250">
    <property type="entry name" value="PLEC"/>
    <property type="match status" value="2"/>
</dbReference>
<proteinExistence type="inferred from homology"/>
<feature type="coiled-coil region" evidence="7">
    <location>
        <begin position="1546"/>
        <end position="1634"/>
    </location>
</feature>
<accession>A0A8C9RBQ8</accession>
<evidence type="ECO:0000259" key="11">
    <source>
        <dbReference type="Pfam" id="PF26346"/>
    </source>
</evidence>
<keyword evidence="4" id="KW-0677">Repeat</keyword>
<dbReference type="SUPFAM" id="SSF46966">
    <property type="entry name" value="Spectrin repeat"/>
    <property type="match status" value="3"/>
</dbReference>
<dbReference type="Gene3D" id="1.20.58.60">
    <property type="match status" value="5"/>
</dbReference>
<reference evidence="12 13" key="1">
    <citation type="submission" date="2019-04" db="EMBL/GenBank/DDBJ databases">
        <authorList>
            <consortium name="Wellcome Sanger Institute Data Sharing"/>
        </authorList>
    </citation>
    <scope>NUCLEOTIDE SEQUENCE [LARGE SCALE GENOMIC DNA]</scope>
</reference>
<reference evidence="12" key="3">
    <citation type="submission" date="2025-09" db="UniProtKB">
        <authorList>
            <consortium name="Ensembl"/>
        </authorList>
    </citation>
    <scope>IDENTIFICATION</scope>
</reference>
<feature type="region of interest" description="Disordered" evidence="8">
    <location>
        <begin position="1414"/>
        <end position="1442"/>
    </location>
</feature>
<dbReference type="Gene3D" id="2.30.30.40">
    <property type="entry name" value="SH3 Domains"/>
    <property type="match status" value="1"/>
</dbReference>
<dbReference type="SMART" id="SM00150">
    <property type="entry name" value="SPEC"/>
    <property type="match status" value="4"/>
</dbReference>
<evidence type="ECO:0000256" key="7">
    <source>
        <dbReference type="SAM" id="Coils"/>
    </source>
</evidence>
<dbReference type="GO" id="GO:0005737">
    <property type="term" value="C:cytoplasm"/>
    <property type="evidence" value="ECO:0007669"/>
    <property type="project" value="TreeGrafter"/>
</dbReference>
<dbReference type="InterPro" id="IPR058847">
    <property type="entry name" value="Plectin_PPL"/>
</dbReference>
<feature type="coiled-coil region" evidence="7">
    <location>
        <begin position="351"/>
        <end position="378"/>
    </location>
</feature>
<evidence type="ECO:0000259" key="10">
    <source>
        <dbReference type="Pfam" id="PF23160"/>
    </source>
</evidence>
<feature type="domain" description="Periplakin/Envoplakin N-terminal" evidence="10">
    <location>
        <begin position="29"/>
        <end position="121"/>
    </location>
</feature>
<dbReference type="Pfam" id="PF23160">
    <property type="entry name" value="Spectrin_1st_PEPL"/>
    <property type="match status" value="1"/>
</dbReference>
<dbReference type="InterPro" id="IPR035915">
    <property type="entry name" value="Plakin_repeat_sf"/>
</dbReference>
<keyword evidence="6 7" id="KW-0175">Coiled coil</keyword>
<dbReference type="FunFam" id="1.20.58.60:FF:000030">
    <property type="entry name" value="Short stop, isoform K"/>
    <property type="match status" value="1"/>
</dbReference>
<dbReference type="CDD" id="cd00176">
    <property type="entry name" value="SPEC"/>
    <property type="match status" value="1"/>
</dbReference>
<evidence type="ECO:0000256" key="1">
    <source>
        <dbReference type="ARBA" id="ARBA00004282"/>
    </source>
</evidence>
<name>A0A8C9RBQ8_SCLFO</name>
<feature type="coiled-coil region" evidence="7">
    <location>
        <begin position="1291"/>
        <end position="1318"/>
    </location>
</feature>
<dbReference type="Pfam" id="PF17902">
    <property type="entry name" value="SH3_10"/>
    <property type="match status" value="1"/>
</dbReference>
<dbReference type="InterPro" id="IPR055419">
    <property type="entry name" value="Spectrin_PEPL/EVPL"/>
</dbReference>
<dbReference type="GeneTree" id="ENSGT00940000153578"/>
<dbReference type="GO" id="GO:0005882">
    <property type="term" value="C:intermediate filament"/>
    <property type="evidence" value="ECO:0007669"/>
    <property type="project" value="TreeGrafter"/>
</dbReference>
<dbReference type="SUPFAM" id="SSF75399">
    <property type="entry name" value="Plakin repeat"/>
    <property type="match status" value="1"/>
</dbReference>
<sequence>MKKQDSSGSLPPSQSIESNTELSALTEELQKKVNNVERNISETEDNLARDQVAIHEGKEPMFMNYTRRKIQSTLERLKEVEEDAADAACLKHPETQTMEENLKQLRKRIMELNENHDKIYNSAPSERLPAINWEKIIMERQDSLSSKRFGTDLPTVEGQMEEHSIFHSEVEALGPLITDSDDKELMSDLQLKYNTLLATSTAWHQDLLSLRDYMLRCTIELYWMDRQVEDRINYDWSDANADYPYRQRQHENVRKCLGLKEAAVTSLCDEGEKLIAANHPGKNVIKAHMEAVQADWQEFNSLLICEQSHLSNMEDYHKYYKDERDIQDFLNSLDAELNQKYIPAFKDLYQIEGLISGIDDLVEELDHHEERVKALERRSQQVCPLKFRREMLKMPLKVEALCDFVTDKGKITLGERYTLLANNGTKWDVKDLAECQLSVPAVCFVIPPPDPEAISLSEKISNQLKILKQKVSSNKVVLLNQLEVLKKASSSVAGNQDQLCLRLMACLEKVTSDLEKQEKAIYNCLRPPLQQNHPLQDSSDRLQDLKDIGTLIKKIVPEKNSKVHEADTFLTSNPKCTAASQLFTNVNKANNKYNKVNLLLKCAEDRLLNSNRLESALQTVRALLSTYEMALTKDEIMPPDIGSLVRLQDDLFDISSELASKKPTISEMQQSLSVAKWSCENVASQMQEHCPDIDRQEAEAHRLAKRFENLVKRVNNRSKSLQRAKAAYNNYHNKYNDLKEWLSQLPNYEPQEMDDVKQVETKLKKQRSLLSDVARKESDLHDVLKNAQVYQEAVKDYESETEQFKSILDLDEGQVLRTRRPFESPGLKVKNEVSAIETRFTEVNAINKQRLQSLEYAQSLLCQNIKSLRLVAPAEQLWRLKKNLENESDYRKHVEKEIQTIQNDIFLLENQTSQDTIVKKELIKKALDPQLVEEVTTIQQKLLQEQRVTRGLEKELEVLRFKLCMLEKEMGKDAQQYIVKEVLRIEKDRKAEEELRRLNDELNELKRERAIKEKEIKEIQRELSVLTEVKAKEQEVEIQEEVIKVITDPQLESKYQILQENKQKESTARKQLEEELRILQEKLKELEKEKTTAEQKLCIKEILQVEEDTAVLQREVDDLRQQYEDELVKHNSSEKEKADLERKNSSLEKKESKVQEKTHEIIWPDPKAENEVVKLHHDLTEQKRRCKDAELQLQAVQDELKMLRNRSQDECKEIMKEVVKYKMDPETEKELEKLRNEIVDKTYTTESYEKEILKLKDEVQRLKNTKPPVEIKEIVNEVVQYCEDPTTKEELNTLKRKLAEEQKRCLELERTRSDNEEKIKLRKAHLSQVEVVQQEIVKLDEDPLLTSEYQTLSESISNEQKQKIALKEELFQLQCQMSDLDCQLEELKHESSAREKAETELQRLKVQLNDLETREKESKEKAELKRNEGLQKDSQPDREHSILRKKLQEEQEKRILLEKELEKLKQCTMLTKVEVPEKVVLSEKVQIQRNPEAELDTERLRRILEEESNRCCELNKQLNDINSRLCDVSLANKRANEELEYIRNERYTLEMQNQRLKNKIDNLQAEIQVTTSVTKYMTESSPLQNGENLELRLAAIEKELSDLRNTNDEKDQEIKKLQKNLSAARIKREQRESHLRRSVLVIDPGTSKEMTPEEAYSQGLINLAMFVHLQSQECDWEEITLIGPNGESSVLHDRKSGKQFSIEDALNTGTITNKQLQKYRNKEITIQEFGIMVSGNQM</sequence>
<dbReference type="Proteomes" id="UP000694397">
    <property type="component" value="Chromosome 20"/>
</dbReference>
<evidence type="ECO:0000256" key="6">
    <source>
        <dbReference type="ARBA" id="ARBA00023054"/>
    </source>
</evidence>
<feature type="domain" description="Periplakin-like plectin repeat" evidence="11">
    <location>
        <begin position="1226"/>
        <end position="1385"/>
    </location>
</feature>
<dbReference type="Ensembl" id="ENSSFOT00015010743.2">
    <property type="protein sequence ID" value="ENSSFOP00015010597.2"/>
    <property type="gene ID" value="ENSSFOG00015006889.2"/>
</dbReference>
<dbReference type="FunFam" id="3.30.160.780:FF:000001">
    <property type="entry name" value="Plectin a"/>
    <property type="match status" value="1"/>
</dbReference>
<dbReference type="PANTHER" id="PTHR23169">
    <property type="entry name" value="ENVOPLAKIN"/>
    <property type="match status" value="1"/>
</dbReference>
<keyword evidence="3" id="KW-0597">Phosphoprotein</keyword>
<dbReference type="PANTHER" id="PTHR23169:SF10">
    <property type="entry name" value="PERIPLAKIN"/>
    <property type="match status" value="1"/>
</dbReference>
<dbReference type="OrthoDB" id="29745at2759"/>
<gene>
    <name evidence="12" type="primary">PPL</name>
    <name evidence="12" type="synonym">LOC108927112</name>
</gene>
<feature type="domain" description="Periplakin-like plectin repeat" evidence="11">
    <location>
        <begin position="990"/>
        <end position="1154"/>
    </location>
</feature>
<feature type="coiled-coil region" evidence="7">
    <location>
        <begin position="693"/>
        <end position="724"/>
    </location>
</feature>
<dbReference type="InterPro" id="IPR043197">
    <property type="entry name" value="Plakin"/>
</dbReference>
<comment type="similarity">
    <text evidence="2">Belongs to the plakin or cytolinker family.</text>
</comment>
<dbReference type="GO" id="GO:0016020">
    <property type="term" value="C:membrane"/>
    <property type="evidence" value="ECO:0007669"/>
    <property type="project" value="TreeGrafter"/>
</dbReference>
<dbReference type="GO" id="GO:0045104">
    <property type="term" value="P:intermediate filament cytoskeleton organization"/>
    <property type="evidence" value="ECO:0007669"/>
    <property type="project" value="InterPro"/>
</dbReference>
<keyword evidence="5" id="KW-0965">Cell junction</keyword>
<dbReference type="InterPro" id="IPR001101">
    <property type="entry name" value="Plectin_repeat"/>
</dbReference>
<evidence type="ECO:0000313" key="13">
    <source>
        <dbReference type="Proteomes" id="UP000694397"/>
    </source>
</evidence>
<feature type="compositionally biased region" description="Polar residues" evidence="8">
    <location>
        <begin position="1"/>
        <end position="23"/>
    </location>
</feature>
<keyword evidence="13" id="KW-1185">Reference proteome</keyword>
<dbReference type="Pfam" id="PF26346">
    <property type="entry name" value="Plectin_PPL"/>
    <property type="match status" value="2"/>
</dbReference>
<dbReference type="Gene3D" id="3.30.160.780">
    <property type="match status" value="1"/>
</dbReference>
<evidence type="ECO:0000256" key="4">
    <source>
        <dbReference type="ARBA" id="ARBA00022737"/>
    </source>
</evidence>
<feature type="domain" description="Desmoplakin SH3" evidence="9">
    <location>
        <begin position="384"/>
        <end position="447"/>
    </location>
</feature>
<evidence type="ECO:0000256" key="2">
    <source>
        <dbReference type="ARBA" id="ARBA00009109"/>
    </source>
</evidence>